<dbReference type="InterPro" id="IPR014825">
    <property type="entry name" value="DNA_alkylation"/>
</dbReference>
<sequence>MDLTAVMSQLKSLGTSQAVKTYKRHGAGDDVFGVSYADLKKLKKSIGPNHDLALELWQTGNVDARSLATMVADPDEFTPAHATQWMKDVTYPPHGAEVAAVIAESNFGVSKMRQWRKQKSEYARTTGYSILACLLKDDPDIVEESEGRRILKDIEMEIHRSPNRARHAMVMAVIAIGVYKPELTDDALEAGERIGEVQVDHGDTACTTPKIVAYIKKSLKRTNGRKAKIRR</sequence>
<accession>A0A1P8WEB0</accession>
<organism evidence="1 2">
    <name type="scientific">Fuerstiella marisgermanici</name>
    <dbReference type="NCBI Taxonomy" id="1891926"/>
    <lineage>
        <taxon>Bacteria</taxon>
        <taxon>Pseudomonadati</taxon>
        <taxon>Planctomycetota</taxon>
        <taxon>Planctomycetia</taxon>
        <taxon>Planctomycetales</taxon>
        <taxon>Planctomycetaceae</taxon>
        <taxon>Fuerstiella</taxon>
    </lineage>
</organism>
<dbReference type="KEGG" id="fmr:Fuma_02016"/>
<dbReference type="EMBL" id="CP017641">
    <property type="protein sequence ID" value="APZ92405.1"/>
    <property type="molecule type" value="Genomic_DNA"/>
</dbReference>
<evidence type="ECO:0000313" key="1">
    <source>
        <dbReference type="EMBL" id="APZ92405.1"/>
    </source>
</evidence>
<proteinExistence type="predicted"/>
<dbReference type="PANTHER" id="PTHR41291">
    <property type="entry name" value="DNA ALKYLATION REPAIR PROTEIN"/>
    <property type="match status" value="1"/>
</dbReference>
<name>A0A1P8WEB0_9PLAN</name>
<dbReference type="Proteomes" id="UP000187735">
    <property type="component" value="Chromosome"/>
</dbReference>
<dbReference type="AlphaFoldDB" id="A0A1P8WEB0"/>
<protein>
    <submittedName>
        <fullName evidence="1">DNA alkylation repair enzyme</fullName>
    </submittedName>
</protein>
<evidence type="ECO:0000313" key="2">
    <source>
        <dbReference type="Proteomes" id="UP000187735"/>
    </source>
</evidence>
<dbReference type="InterPro" id="IPR016024">
    <property type="entry name" value="ARM-type_fold"/>
</dbReference>
<keyword evidence="2" id="KW-1185">Reference proteome</keyword>
<reference evidence="1 2" key="1">
    <citation type="journal article" date="2016" name="Front. Microbiol.">
        <title>Fuerstia marisgermanicae gen. nov., sp. nov., an Unusual Member of the Phylum Planctomycetes from the German Wadden Sea.</title>
        <authorList>
            <person name="Kohn T."/>
            <person name="Heuer A."/>
            <person name="Jogler M."/>
            <person name="Vollmers J."/>
            <person name="Boedeker C."/>
            <person name="Bunk B."/>
            <person name="Rast P."/>
            <person name="Borchert D."/>
            <person name="Glockner I."/>
            <person name="Freese H.M."/>
            <person name="Klenk H.P."/>
            <person name="Overmann J."/>
            <person name="Kaster A.K."/>
            <person name="Rohde M."/>
            <person name="Wiegand S."/>
            <person name="Jogler C."/>
        </authorList>
    </citation>
    <scope>NUCLEOTIDE SEQUENCE [LARGE SCALE GENOMIC DNA]</scope>
    <source>
        <strain evidence="1 2">NH11</strain>
    </source>
</reference>
<dbReference type="Pfam" id="PF08713">
    <property type="entry name" value="DNA_alkylation"/>
    <property type="match status" value="1"/>
</dbReference>
<dbReference type="PANTHER" id="PTHR41291:SF1">
    <property type="entry name" value="DNA ALKYLATION REPAIR PROTEIN"/>
    <property type="match status" value="1"/>
</dbReference>
<gene>
    <name evidence="1" type="ORF">Fuma_02016</name>
</gene>
<dbReference type="STRING" id="1891926.Fuma_02016"/>
<dbReference type="SUPFAM" id="SSF48371">
    <property type="entry name" value="ARM repeat"/>
    <property type="match status" value="1"/>
</dbReference>